<sequence>MSGLSNGWLLLGGLLSAIAAALHVLIVLGGPSWYRFFGAGEDLARMSAAGSWWPALLTCGIAMVLGLWALYALAASGLLSLQLPWPKLALSLITAIYCLRGIAIIPLRIFAPEHSTPFLVWSSLICLAYGVVHLIGLRQVWDQLP</sequence>
<feature type="transmembrane region" description="Helical" evidence="1">
    <location>
        <begin position="7"/>
        <end position="33"/>
    </location>
</feature>
<keyword evidence="3" id="KW-1185">Reference proteome</keyword>
<evidence type="ECO:0000313" key="2">
    <source>
        <dbReference type="EMBL" id="PND38739.1"/>
    </source>
</evidence>
<feature type="transmembrane region" description="Helical" evidence="1">
    <location>
        <begin position="88"/>
        <end position="111"/>
    </location>
</feature>
<proteinExistence type="predicted"/>
<dbReference type="Proteomes" id="UP000235916">
    <property type="component" value="Unassembled WGS sequence"/>
</dbReference>
<comment type="caution">
    <text evidence="2">The sequence shown here is derived from an EMBL/GenBank/DDBJ whole genome shotgun (WGS) entry which is preliminary data.</text>
</comment>
<dbReference type="EMBL" id="POSP01000003">
    <property type="protein sequence ID" value="PND38739.1"/>
    <property type="molecule type" value="Genomic_DNA"/>
</dbReference>
<dbReference type="RefSeq" id="WP_102768657.1">
    <property type="nucleotide sequence ID" value="NZ_POSP01000003.1"/>
</dbReference>
<dbReference type="OrthoDB" id="5457135at2"/>
<feature type="transmembrane region" description="Helical" evidence="1">
    <location>
        <begin position="53"/>
        <end position="81"/>
    </location>
</feature>
<evidence type="ECO:0000256" key="1">
    <source>
        <dbReference type="SAM" id="Phobius"/>
    </source>
</evidence>
<name>A0A2N8KZ58_9BURK</name>
<accession>A0A2N8KZ58</accession>
<keyword evidence="1" id="KW-1133">Transmembrane helix</keyword>
<evidence type="ECO:0000313" key="3">
    <source>
        <dbReference type="Proteomes" id="UP000235916"/>
    </source>
</evidence>
<keyword evidence="1" id="KW-0472">Membrane</keyword>
<feature type="transmembrane region" description="Helical" evidence="1">
    <location>
        <begin position="117"/>
        <end position="137"/>
    </location>
</feature>
<dbReference type="AlphaFoldDB" id="A0A2N8KZ58"/>
<keyword evidence="1" id="KW-0812">Transmembrane</keyword>
<protein>
    <submittedName>
        <fullName evidence="2">Uncharacterized protein</fullName>
    </submittedName>
</protein>
<reference evidence="2 3" key="1">
    <citation type="submission" date="2018-01" db="EMBL/GenBank/DDBJ databases">
        <title>Draft genome sequence of Paucibacter aquatile CR182 isolated from freshwater of the Nakdong River.</title>
        <authorList>
            <person name="Choi A."/>
            <person name="Chung E.J."/>
        </authorList>
    </citation>
    <scope>NUCLEOTIDE SEQUENCE [LARGE SCALE GENOMIC DNA]</scope>
    <source>
        <strain evidence="2 3">CR182</strain>
    </source>
</reference>
<gene>
    <name evidence="2" type="ORF">C1O66_15215</name>
</gene>
<organism evidence="2 3">
    <name type="scientific">Kinneretia aquatilis</name>
    <dbReference type="NCBI Taxonomy" id="2070761"/>
    <lineage>
        <taxon>Bacteria</taxon>
        <taxon>Pseudomonadati</taxon>
        <taxon>Pseudomonadota</taxon>
        <taxon>Betaproteobacteria</taxon>
        <taxon>Burkholderiales</taxon>
        <taxon>Sphaerotilaceae</taxon>
        <taxon>Roseateles</taxon>
    </lineage>
</organism>